<feature type="compositionally biased region" description="Polar residues" evidence="8">
    <location>
        <begin position="333"/>
        <end position="348"/>
    </location>
</feature>
<dbReference type="EC" id="5.1.1.-" evidence="7"/>
<dbReference type="Gene3D" id="3.30.390.10">
    <property type="entry name" value="Enolase-like, N-terminal domain"/>
    <property type="match status" value="1"/>
</dbReference>
<evidence type="ECO:0000256" key="1">
    <source>
        <dbReference type="ARBA" id="ARBA00008031"/>
    </source>
</evidence>
<dbReference type="GO" id="GO:0016855">
    <property type="term" value="F:racemase and epimerase activity, acting on amino acids and derivatives"/>
    <property type="evidence" value="ECO:0007669"/>
    <property type="project" value="UniProtKB-UniRule"/>
</dbReference>
<keyword evidence="4 7" id="KW-0413">Isomerase</keyword>
<dbReference type="InterPro" id="IPR029017">
    <property type="entry name" value="Enolase-like_N"/>
</dbReference>
<evidence type="ECO:0000256" key="4">
    <source>
        <dbReference type="ARBA" id="ARBA00023235"/>
    </source>
</evidence>
<proteinExistence type="inferred from homology"/>
<evidence type="ECO:0000256" key="7">
    <source>
        <dbReference type="RuleBase" id="RU366006"/>
    </source>
</evidence>
<reference evidence="10 11" key="1">
    <citation type="submission" date="2018-07" db="EMBL/GenBank/DDBJ databases">
        <title>Comparative genomes isolates from brazilian mangrove.</title>
        <authorList>
            <person name="De Araujo J.E."/>
            <person name="Taketani R.G."/>
            <person name="Silva M.C.P."/>
            <person name="Lourenco M.V."/>
            <person name="Oliveira V.M."/>
            <person name="Andreote F.D."/>
        </authorList>
    </citation>
    <scope>NUCLEOTIDE SEQUENCE [LARGE SCALE GENOMIC DNA]</scope>
    <source>
        <strain evidence="10 11">HEX PRIS-MGV</strain>
    </source>
</reference>
<dbReference type="GO" id="GO:0046872">
    <property type="term" value="F:metal ion binding"/>
    <property type="evidence" value="ECO:0007669"/>
    <property type="project" value="UniProtKB-KW"/>
</dbReference>
<dbReference type="InterPro" id="IPR034603">
    <property type="entry name" value="Dipeptide_epimerase"/>
</dbReference>
<dbReference type="RefSeq" id="WP_114367110.1">
    <property type="nucleotide sequence ID" value="NZ_QPEX01000010.1"/>
</dbReference>
<evidence type="ECO:0000256" key="2">
    <source>
        <dbReference type="ARBA" id="ARBA00022723"/>
    </source>
</evidence>
<evidence type="ECO:0000256" key="3">
    <source>
        <dbReference type="ARBA" id="ARBA00022842"/>
    </source>
</evidence>
<protein>
    <recommendedName>
        <fullName evidence="7">Dipeptide epimerase</fullName>
        <ecNumber evidence="7">5.1.1.-</ecNumber>
    </recommendedName>
</protein>
<evidence type="ECO:0000256" key="8">
    <source>
        <dbReference type="SAM" id="MobiDB-lite"/>
    </source>
</evidence>
<dbReference type="InterPro" id="IPR036849">
    <property type="entry name" value="Enolase-like_C_sf"/>
</dbReference>
<dbReference type="SFLD" id="SFLDS00001">
    <property type="entry name" value="Enolase"/>
    <property type="match status" value="1"/>
</dbReference>
<evidence type="ECO:0000313" key="10">
    <source>
        <dbReference type="EMBL" id="RCS54044.1"/>
    </source>
</evidence>
<evidence type="ECO:0000259" key="9">
    <source>
        <dbReference type="SMART" id="SM00922"/>
    </source>
</evidence>
<keyword evidence="3 6" id="KW-0460">Magnesium</keyword>
<dbReference type="InterPro" id="IPR034593">
    <property type="entry name" value="DgoD-like"/>
</dbReference>
<comment type="similarity">
    <text evidence="1 7">Belongs to the mandelate racemase/muconate lactonizing enzyme family.</text>
</comment>
<dbReference type="PANTHER" id="PTHR48080:SF3">
    <property type="entry name" value="ENOLASE SUPERFAMILY MEMBER DDB_G0284701"/>
    <property type="match status" value="1"/>
</dbReference>
<gene>
    <name evidence="10" type="ORF">DTL42_02500</name>
</gene>
<dbReference type="Gene3D" id="3.20.20.120">
    <property type="entry name" value="Enolase-like C-terminal domain"/>
    <property type="match status" value="1"/>
</dbReference>
<dbReference type="SFLD" id="SFLDG00180">
    <property type="entry name" value="muconate_cycloisomerase"/>
    <property type="match status" value="1"/>
</dbReference>
<dbReference type="InterPro" id="IPR013342">
    <property type="entry name" value="Mandelate_racemase_C"/>
</dbReference>
<dbReference type="PANTHER" id="PTHR48080">
    <property type="entry name" value="D-GALACTONATE DEHYDRATASE-RELATED"/>
    <property type="match status" value="1"/>
</dbReference>
<dbReference type="CDD" id="cd03319">
    <property type="entry name" value="L-Ala-DL-Glu_epimerase"/>
    <property type="match status" value="1"/>
</dbReference>
<dbReference type="SUPFAM" id="SSF51604">
    <property type="entry name" value="Enolase C-terminal domain-like"/>
    <property type="match status" value="1"/>
</dbReference>
<feature type="active site" description="Proton acceptor; specific for (R)-substrate epimerization" evidence="5">
    <location>
        <position position="154"/>
    </location>
</feature>
<dbReference type="Proteomes" id="UP000253562">
    <property type="component" value="Unassembled WGS sequence"/>
</dbReference>
<comment type="cofactor">
    <cofactor evidence="6 7">
        <name>Mg(2+)</name>
        <dbReference type="ChEBI" id="CHEBI:18420"/>
    </cofactor>
    <text evidence="6 7">Binds 1 Mg(2+) ion per subunit.</text>
</comment>
<dbReference type="Pfam" id="PF13378">
    <property type="entry name" value="MR_MLE_C"/>
    <property type="match status" value="1"/>
</dbReference>
<feature type="active site" description="Proton acceptor; specific for (S)-substrate epimerization" evidence="5">
    <location>
        <position position="252"/>
    </location>
</feature>
<evidence type="ECO:0000256" key="5">
    <source>
        <dbReference type="PIRSR" id="PIRSR634603-1"/>
    </source>
</evidence>
<feature type="domain" description="Mandelate racemase/muconate lactonizing enzyme C-terminal" evidence="9">
    <location>
        <begin position="135"/>
        <end position="226"/>
    </location>
</feature>
<dbReference type="Pfam" id="PF02746">
    <property type="entry name" value="MR_MLE_N"/>
    <property type="match status" value="1"/>
</dbReference>
<dbReference type="AlphaFoldDB" id="A0A368KX65"/>
<organism evidence="10 11">
    <name type="scientific">Bremerella cremea</name>
    <dbReference type="NCBI Taxonomy" id="1031537"/>
    <lineage>
        <taxon>Bacteria</taxon>
        <taxon>Pseudomonadati</taxon>
        <taxon>Planctomycetota</taxon>
        <taxon>Planctomycetia</taxon>
        <taxon>Pirellulales</taxon>
        <taxon>Pirellulaceae</taxon>
        <taxon>Bremerella</taxon>
    </lineage>
</organism>
<keyword evidence="2 6" id="KW-0479">Metal-binding</keyword>
<dbReference type="InterPro" id="IPR013341">
    <property type="entry name" value="Mandelate_racemase_N_dom"/>
</dbReference>
<feature type="binding site" evidence="6">
    <location>
        <position position="178"/>
    </location>
    <ligand>
        <name>Mg(2+)</name>
        <dbReference type="ChEBI" id="CHEBI:18420"/>
    </ligand>
</feature>
<evidence type="ECO:0000256" key="6">
    <source>
        <dbReference type="PIRSR" id="PIRSR634603-3"/>
    </source>
</evidence>
<feature type="binding site" evidence="6">
    <location>
        <position position="204"/>
    </location>
    <ligand>
        <name>Mg(2+)</name>
        <dbReference type="ChEBI" id="CHEBI:18420"/>
    </ligand>
</feature>
<evidence type="ECO:0000313" key="11">
    <source>
        <dbReference type="Proteomes" id="UP000253562"/>
    </source>
</evidence>
<comment type="caution">
    <text evidence="10">The sequence shown here is derived from an EMBL/GenBank/DDBJ whole genome shotgun (WGS) entry which is preliminary data.</text>
</comment>
<name>A0A368KX65_9BACT</name>
<feature type="binding site" evidence="6">
    <location>
        <position position="230"/>
    </location>
    <ligand>
        <name>Mg(2+)</name>
        <dbReference type="ChEBI" id="CHEBI:18420"/>
    </ligand>
</feature>
<dbReference type="InterPro" id="IPR029065">
    <property type="entry name" value="Enolase_C-like"/>
</dbReference>
<sequence length="348" mass="38292">MKLSLHRIELPLKRTFTISRESLDVQPSLVVVLEHDGFLGLGEVTENAYYGHTLDAMEAALLSAKPWLSRYVAECPETVWPAANEALNERFALSALDMAAHDLWARRKGQRLFEAWGLAWQDIPRSSYTIGIDSIDTMVAKLQEMPGWDIYKIKLGTPHDLEIVTELRKHTQARFRVDANCAWTVEQTIKNSYEMAELGVEFIEQPLSPNASDADRRKVFTNSALPIIADENCQVTADVDKCHGQFHGVNVKICKCGGLTPAKQMLTHAKQLGLKTMLGCMIESSIGISAAAHLAPLLDYADLDGAVLLREEPATGVRIEQGQIQLAAGPGSGSSWKTDVVTPSPTTL</sequence>
<accession>A0A368KX65</accession>
<dbReference type="SMART" id="SM00922">
    <property type="entry name" value="MR_MLE"/>
    <property type="match status" value="1"/>
</dbReference>
<dbReference type="OrthoDB" id="9775391at2"/>
<dbReference type="EMBL" id="QPEX01000010">
    <property type="protein sequence ID" value="RCS54044.1"/>
    <property type="molecule type" value="Genomic_DNA"/>
</dbReference>
<dbReference type="SUPFAM" id="SSF54826">
    <property type="entry name" value="Enolase N-terminal domain-like"/>
    <property type="match status" value="1"/>
</dbReference>
<feature type="region of interest" description="Disordered" evidence="8">
    <location>
        <begin position="328"/>
        <end position="348"/>
    </location>
</feature>